<sequence length="179" mass="20305">MNREIKQMLKLCISIVLIELVFVNLGGIFNQPPTELKTSYASWRVHTNRLRTLQIDQSSEKGAYPKLSGRHLTMAAFPGQNKIYILNSKKVVYILNARVNLAAGQHQLLVGDFRGPSIFHYNTDGKDIKSINWLSVGQNADIEAEPKLGNHVDDTIQVSKKDATWLYNNLPKDVQLRIY</sequence>
<organism evidence="1 2">
    <name type="scientific">Limosilactobacillus mucosae</name>
    <name type="common">Lactobacillus mucosae</name>
    <dbReference type="NCBI Taxonomy" id="97478"/>
    <lineage>
        <taxon>Bacteria</taxon>
        <taxon>Bacillati</taxon>
        <taxon>Bacillota</taxon>
        <taxon>Bacilli</taxon>
        <taxon>Lactobacillales</taxon>
        <taxon>Lactobacillaceae</taxon>
        <taxon>Limosilactobacillus</taxon>
    </lineage>
</organism>
<dbReference type="RefSeq" id="WP_034539964.1">
    <property type="nucleotide sequence ID" value="NZ_JBKPVR010000018.1"/>
</dbReference>
<evidence type="ECO:0000313" key="2">
    <source>
        <dbReference type="Proteomes" id="UP000030001"/>
    </source>
</evidence>
<proteinExistence type="predicted"/>
<name>A0A099YEM9_LIMMU</name>
<evidence type="ECO:0000313" key="1">
    <source>
        <dbReference type="EMBL" id="KGL66985.1"/>
    </source>
</evidence>
<dbReference type="Proteomes" id="UP000030001">
    <property type="component" value="Unassembled WGS sequence"/>
</dbReference>
<gene>
    <name evidence="1" type="ORF">LX03_04935</name>
</gene>
<dbReference type="EMBL" id="JROC01000030">
    <property type="protein sequence ID" value="KGL66985.1"/>
    <property type="molecule type" value="Genomic_DNA"/>
</dbReference>
<reference evidence="1 2" key="1">
    <citation type="submission" date="2014-09" db="EMBL/GenBank/DDBJ databases">
        <title>Lactobacillus mucosae CRL573 Genome Sequencing.</title>
        <authorList>
            <person name="Bleckwedel J."/>
            <person name="Teran L.C."/>
            <person name="Bonacina J."/>
            <person name="Saavedra L."/>
            <person name="Mozzi F.B."/>
            <person name="Raya R.R."/>
        </authorList>
    </citation>
    <scope>NUCLEOTIDE SEQUENCE [LARGE SCALE GENOMIC DNA]</scope>
    <source>
        <strain evidence="1 2">CRL573</strain>
    </source>
</reference>
<comment type="caution">
    <text evidence="1">The sequence shown here is derived from an EMBL/GenBank/DDBJ whole genome shotgun (WGS) entry which is preliminary data.</text>
</comment>
<dbReference type="AlphaFoldDB" id="A0A099YEM9"/>
<accession>A0A099YEM9</accession>
<protein>
    <submittedName>
        <fullName evidence="1">Uncharacterized protein</fullName>
    </submittedName>
</protein>